<organism evidence="3 4">
    <name type="scientific">Trypanosoma cruzi marinkellei</name>
    <dbReference type="NCBI Taxonomy" id="85056"/>
    <lineage>
        <taxon>Eukaryota</taxon>
        <taxon>Discoba</taxon>
        <taxon>Euglenozoa</taxon>
        <taxon>Kinetoplastea</taxon>
        <taxon>Metakinetoplastina</taxon>
        <taxon>Trypanosomatida</taxon>
        <taxon>Trypanosomatidae</taxon>
        <taxon>Trypanosoma</taxon>
        <taxon>Schizotrypanum</taxon>
    </lineage>
</organism>
<feature type="compositionally biased region" description="Polar residues" evidence="1">
    <location>
        <begin position="140"/>
        <end position="152"/>
    </location>
</feature>
<keyword evidence="2" id="KW-0732">Signal</keyword>
<dbReference type="Proteomes" id="UP000007350">
    <property type="component" value="Unassembled WGS sequence"/>
</dbReference>
<protein>
    <recommendedName>
        <fullName evidence="5">Mucin-associated surface protein (MASP)</fullName>
    </recommendedName>
</protein>
<reference evidence="3 4" key="1">
    <citation type="journal article" date="2012" name="BMC Genomics">
        <title>Comparative genomic analysis of human infective Trypanosoma cruzi lineages with the bat-restricted subspecies T. cruzi marinkellei.</title>
        <authorList>
            <person name="Franzen O."/>
            <person name="Talavera-Lopez C."/>
            <person name="Ochaya S."/>
            <person name="Butler C.E."/>
            <person name="Messenger L.A."/>
            <person name="Lewis M.D."/>
            <person name="Llewellyn M.S."/>
            <person name="Marinkelle C.J."/>
            <person name="Tyler K.M."/>
            <person name="Miles M.A."/>
            <person name="Andersson B."/>
        </authorList>
    </citation>
    <scope>NUCLEOTIDE SEQUENCE [LARGE SCALE GENOMIC DNA]</scope>
    <source>
        <strain evidence="3 4">B7</strain>
    </source>
</reference>
<dbReference type="OrthoDB" id="249667at2759"/>
<comment type="caution">
    <text evidence="3">The sequence shown here is derived from an EMBL/GenBank/DDBJ whole genome shotgun (WGS) entry which is preliminary data.</text>
</comment>
<feature type="region of interest" description="Disordered" evidence="1">
    <location>
        <begin position="46"/>
        <end position="92"/>
    </location>
</feature>
<dbReference type="EMBL" id="AHKC01009351">
    <property type="protein sequence ID" value="EKF33253.1"/>
    <property type="molecule type" value="Genomic_DNA"/>
</dbReference>
<dbReference type="AlphaFoldDB" id="K2MDI2"/>
<evidence type="ECO:0008006" key="5">
    <source>
        <dbReference type="Google" id="ProtNLM"/>
    </source>
</evidence>
<feature type="region of interest" description="Disordered" evidence="1">
    <location>
        <begin position="132"/>
        <end position="158"/>
    </location>
</feature>
<name>K2MDI2_TRYCR</name>
<feature type="compositionally biased region" description="Basic and acidic residues" evidence="1">
    <location>
        <begin position="68"/>
        <end position="84"/>
    </location>
</feature>
<evidence type="ECO:0000313" key="3">
    <source>
        <dbReference type="EMBL" id="EKF33253.1"/>
    </source>
</evidence>
<keyword evidence="4" id="KW-1185">Reference proteome</keyword>
<accession>K2MDI2</accession>
<gene>
    <name evidence="3" type="ORF">MOQ_002886</name>
</gene>
<feature type="compositionally biased region" description="Low complexity" evidence="1">
    <location>
        <begin position="54"/>
        <end position="65"/>
    </location>
</feature>
<evidence type="ECO:0000313" key="4">
    <source>
        <dbReference type="Proteomes" id="UP000007350"/>
    </source>
</evidence>
<evidence type="ECO:0000256" key="2">
    <source>
        <dbReference type="SAM" id="SignalP"/>
    </source>
</evidence>
<feature type="region of interest" description="Disordered" evidence="1">
    <location>
        <begin position="185"/>
        <end position="204"/>
    </location>
</feature>
<sequence length="266" mass="28443">MHTYFSFLSLFAILLFVFLLLLPLQPLRGRTMGLLLDDEDYTPPLKANRVESHTPTNTKTTTTKKVAGKGEKRDATLPEREKKHVSGSHANNSGDFSAKVGIRLRGGNGIEKMDAFAFGLGRSPVTFADASPLRMRERSSATVSQGSHNLSDTQRDPPATVAKCVMASSQDVLNVAEITPNASLNSTTTQMTSSTPFDTSDGTIGSAASGNPVSRSLFSDGAAINPDITLSAVQTGVEGNEAAPKPKVQMKLSDFFTRMACTKKSE</sequence>
<feature type="chain" id="PRO_5003861140" description="Mucin-associated surface protein (MASP)" evidence="2">
    <location>
        <begin position="30"/>
        <end position="266"/>
    </location>
</feature>
<proteinExistence type="predicted"/>
<evidence type="ECO:0000256" key="1">
    <source>
        <dbReference type="SAM" id="MobiDB-lite"/>
    </source>
</evidence>
<feature type="signal peptide" evidence="2">
    <location>
        <begin position="1"/>
        <end position="29"/>
    </location>
</feature>